<keyword evidence="6" id="KW-0418">Kinase</keyword>
<evidence type="ECO:0000259" key="5">
    <source>
        <dbReference type="PROSITE" id="PS51082"/>
    </source>
</evidence>
<dbReference type="CDD" id="cd06871">
    <property type="entry name" value="PX_MONaKA"/>
    <property type="match status" value="1"/>
</dbReference>
<feature type="region of interest" description="Disordered" evidence="3">
    <location>
        <begin position="415"/>
        <end position="512"/>
    </location>
</feature>
<dbReference type="GO" id="GO:0003779">
    <property type="term" value="F:actin binding"/>
    <property type="evidence" value="ECO:0007669"/>
    <property type="project" value="InterPro"/>
</dbReference>
<protein>
    <submittedName>
        <fullName evidence="6">PX domain-containing protein kinase-like protein</fullName>
    </submittedName>
</protein>
<gene>
    <name evidence="6" type="ORF">WN51_09701</name>
</gene>
<dbReference type="InterPro" id="IPR037903">
    <property type="entry name" value="MONaKA_PX"/>
</dbReference>
<evidence type="ECO:0000256" key="2">
    <source>
        <dbReference type="ARBA" id="ARBA00022490"/>
    </source>
</evidence>
<dbReference type="GO" id="GO:0008333">
    <property type="term" value="P:endosome to lysosome transport"/>
    <property type="evidence" value="ECO:0007669"/>
    <property type="project" value="TreeGrafter"/>
</dbReference>
<dbReference type="InterPro" id="IPR001683">
    <property type="entry name" value="PX_dom"/>
</dbReference>
<dbReference type="GO" id="GO:0005769">
    <property type="term" value="C:early endosome"/>
    <property type="evidence" value="ECO:0007669"/>
    <property type="project" value="TreeGrafter"/>
</dbReference>
<feature type="compositionally biased region" description="Pro residues" evidence="3">
    <location>
        <begin position="499"/>
        <end position="510"/>
    </location>
</feature>
<dbReference type="InterPro" id="IPR036871">
    <property type="entry name" value="PX_dom_sf"/>
</dbReference>
<evidence type="ECO:0000313" key="7">
    <source>
        <dbReference type="Proteomes" id="UP000053105"/>
    </source>
</evidence>
<organism evidence="6 7">
    <name type="scientific">Melipona quadrifasciata</name>
    <dbReference type="NCBI Taxonomy" id="166423"/>
    <lineage>
        <taxon>Eukaryota</taxon>
        <taxon>Metazoa</taxon>
        <taxon>Ecdysozoa</taxon>
        <taxon>Arthropoda</taxon>
        <taxon>Hexapoda</taxon>
        <taxon>Insecta</taxon>
        <taxon>Pterygota</taxon>
        <taxon>Neoptera</taxon>
        <taxon>Endopterygota</taxon>
        <taxon>Hymenoptera</taxon>
        <taxon>Apocrita</taxon>
        <taxon>Aculeata</taxon>
        <taxon>Apoidea</taxon>
        <taxon>Anthophila</taxon>
        <taxon>Apidae</taxon>
        <taxon>Melipona</taxon>
    </lineage>
</organism>
<evidence type="ECO:0000259" key="4">
    <source>
        <dbReference type="PROSITE" id="PS50195"/>
    </source>
</evidence>
<feature type="domain" description="PX" evidence="4">
    <location>
        <begin position="14"/>
        <end position="125"/>
    </location>
</feature>
<dbReference type="PROSITE" id="PS50195">
    <property type="entry name" value="PX"/>
    <property type="match status" value="1"/>
</dbReference>
<dbReference type="Pfam" id="PF00787">
    <property type="entry name" value="PX"/>
    <property type="match status" value="1"/>
</dbReference>
<dbReference type="PROSITE" id="PS51082">
    <property type="entry name" value="WH2"/>
    <property type="match status" value="1"/>
</dbReference>
<dbReference type="InterPro" id="IPR003124">
    <property type="entry name" value="WH2_dom"/>
</dbReference>
<dbReference type="GO" id="GO:0006622">
    <property type="term" value="P:protein targeting to lysosome"/>
    <property type="evidence" value="ECO:0007669"/>
    <property type="project" value="TreeGrafter"/>
</dbReference>
<keyword evidence="6" id="KW-0808">Transferase</keyword>
<dbReference type="Gene3D" id="1.10.510.10">
    <property type="entry name" value="Transferase(Phosphotransferase) domain 1"/>
    <property type="match status" value="1"/>
</dbReference>
<dbReference type="STRING" id="166423.A0A0M9A7D6"/>
<reference evidence="6 7" key="1">
    <citation type="submission" date="2015-07" db="EMBL/GenBank/DDBJ databases">
        <title>The genome of Melipona quadrifasciata.</title>
        <authorList>
            <person name="Pan H."/>
            <person name="Kapheim K."/>
        </authorList>
    </citation>
    <scope>NUCLEOTIDE SEQUENCE [LARGE SCALE GENOMIC DNA]</scope>
    <source>
        <strain evidence="6">0111107301</strain>
        <tissue evidence="6">Whole body</tissue>
    </source>
</reference>
<proteinExistence type="predicted"/>
<dbReference type="InterPro" id="IPR051837">
    <property type="entry name" value="SortingNexin/PXDomain-PKLike"/>
</dbReference>
<dbReference type="Gene3D" id="3.30.1520.10">
    <property type="entry name" value="Phox-like domain"/>
    <property type="match status" value="1"/>
</dbReference>
<evidence type="ECO:0000256" key="3">
    <source>
        <dbReference type="SAM" id="MobiDB-lite"/>
    </source>
</evidence>
<dbReference type="Proteomes" id="UP000053105">
    <property type="component" value="Unassembled WGS sequence"/>
</dbReference>
<feature type="domain" description="WH2" evidence="5">
    <location>
        <begin position="522"/>
        <end position="541"/>
    </location>
</feature>
<evidence type="ECO:0000256" key="1">
    <source>
        <dbReference type="ARBA" id="ARBA00004496"/>
    </source>
</evidence>
<dbReference type="GO" id="GO:0005886">
    <property type="term" value="C:plasma membrane"/>
    <property type="evidence" value="ECO:0007669"/>
    <property type="project" value="TreeGrafter"/>
</dbReference>
<dbReference type="GO" id="GO:0043271">
    <property type="term" value="P:negative regulation of monoatomic ion transport"/>
    <property type="evidence" value="ECO:0007669"/>
    <property type="project" value="TreeGrafter"/>
</dbReference>
<keyword evidence="2" id="KW-0963">Cytoplasm</keyword>
<dbReference type="PANTHER" id="PTHR22999">
    <property type="entry name" value="PX SERINE/THREONINE KINASE PXK"/>
    <property type="match status" value="1"/>
</dbReference>
<keyword evidence="7" id="KW-1185">Reference proteome</keyword>
<name>A0A0M9A7D6_9HYME</name>
<feature type="compositionally biased region" description="Low complexity" evidence="3">
    <location>
        <begin position="464"/>
        <end position="478"/>
    </location>
</feature>
<accession>A0A0M9A7D6</accession>
<dbReference type="SUPFAM" id="SSF64268">
    <property type="entry name" value="PX domain"/>
    <property type="match status" value="1"/>
</dbReference>
<comment type="subcellular location">
    <subcellularLocation>
        <location evidence="1">Cytoplasm</location>
    </subcellularLocation>
</comment>
<dbReference type="InterPro" id="IPR011009">
    <property type="entry name" value="Kinase-like_dom_sf"/>
</dbReference>
<dbReference type="PANTHER" id="PTHR22999:SF40">
    <property type="entry name" value="PX DOMAIN-CONTAINING PROTEIN KINASE-LIKE PROTEIN"/>
    <property type="match status" value="1"/>
</dbReference>
<dbReference type="GO" id="GO:0016301">
    <property type="term" value="F:kinase activity"/>
    <property type="evidence" value="ECO:0007669"/>
    <property type="project" value="UniProtKB-KW"/>
</dbReference>
<dbReference type="FunFam" id="3.30.1520.10:FF:000010">
    <property type="entry name" value="PX domain-containing protein kinase-like protein isoform X6"/>
    <property type="match status" value="1"/>
</dbReference>
<dbReference type="SUPFAM" id="SSF56112">
    <property type="entry name" value="Protein kinase-like (PK-like)"/>
    <property type="match status" value="1"/>
</dbReference>
<dbReference type="EMBL" id="KQ435732">
    <property type="protein sequence ID" value="KOX77379.1"/>
    <property type="molecule type" value="Genomic_DNA"/>
</dbReference>
<dbReference type="AlphaFoldDB" id="A0A0M9A7D6"/>
<dbReference type="GO" id="GO:0005770">
    <property type="term" value="C:late endosome"/>
    <property type="evidence" value="ECO:0007669"/>
    <property type="project" value="TreeGrafter"/>
</dbReference>
<dbReference type="GO" id="GO:0035091">
    <property type="term" value="F:phosphatidylinositol binding"/>
    <property type="evidence" value="ECO:0007669"/>
    <property type="project" value="InterPro"/>
</dbReference>
<dbReference type="GO" id="GO:0045022">
    <property type="term" value="P:early endosome to late endosome transport"/>
    <property type="evidence" value="ECO:0007669"/>
    <property type="project" value="TreeGrafter"/>
</dbReference>
<evidence type="ECO:0000313" key="6">
    <source>
        <dbReference type="EMBL" id="KOX77379.1"/>
    </source>
</evidence>
<dbReference type="OrthoDB" id="41200at2759"/>
<dbReference type="SMART" id="SM00312">
    <property type="entry name" value="PX"/>
    <property type="match status" value="1"/>
</dbReference>
<sequence>MALFEKRYTNKVLLDDTEKLTSVIENARTIDGHTEYVIKTQRGPLPEKSWRVSRRYNDFVQLNAALSISGIDLALPPKKIIGNMEPDFIAQRQIALQNYLNNILMNPILASSLPMKKFLDPDNYTAPLHEIALQQVSLALRSDANFEVCKAIPDMGWRLRKHYYTVKNRQNPKQELLLTWVEFGPDKHLQDKDMQGVFKSLGTLRHNYIEPIVYQHVTENGALMIRNFYPVGTLRDILCVTKPKQPFIKKYGNPKQTKSLSVPEIAMYGYQKCAKLLDIENGLLGLPAFYRPYVVQRRKLHATTQVDIYSFGHVLYEMAFGRPLLEATCSELPYCEATLKSLLARSLKTGFTNEHPFFESTKHAALAVGSMERPHFKLSSHLKEALQEAVNKAEQRLKDEQKVARHQKRLVKVQEMMSSEEEMKKRKQKLKKEQKLAQEQRSANQLSANGMKHINGKSPERSDSPTSTSTATSVGTLTPPSLRSIDVPQGDGVPAKSTVPPPPLQMPPPVDVTSNLSKLTNERAALLGSICNFNKTSLRKVANEYH</sequence>